<dbReference type="Proteomes" id="UP000194577">
    <property type="component" value="Unassembled WGS sequence"/>
</dbReference>
<evidence type="ECO:0000313" key="2">
    <source>
        <dbReference type="EMBL" id="PHP53643.1"/>
    </source>
</evidence>
<name>A0ABX4MEP6_9ACTO</name>
<accession>A0ABX4MEP6</accession>
<dbReference type="InterPro" id="IPR030395">
    <property type="entry name" value="GP_PDE_dom"/>
</dbReference>
<dbReference type="InterPro" id="IPR017946">
    <property type="entry name" value="PLC-like_Pdiesterase_TIM-brl"/>
</dbReference>
<proteinExistence type="predicted"/>
<evidence type="ECO:0000313" key="3">
    <source>
        <dbReference type="Proteomes" id="UP000194577"/>
    </source>
</evidence>
<dbReference type="EMBL" id="MTPX02000009">
    <property type="protein sequence ID" value="PHP53643.1"/>
    <property type="molecule type" value="Genomic_DNA"/>
</dbReference>
<comment type="caution">
    <text evidence="2">The sequence shown here is derived from an EMBL/GenBank/DDBJ whole genome shotgun (WGS) entry which is preliminary data.</text>
</comment>
<keyword evidence="3" id="KW-1185">Reference proteome</keyword>
<organism evidence="2 3">
    <name type="scientific">Actinomyces ruminis</name>
    <dbReference type="NCBI Taxonomy" id="1937003"/>
    <lineage>
        <taxon>Bacteria</taxon>
        <taxon>Bacillati</taxon>
        <taxon>Actinomycetota</taxon>
        <taxon>Actinomycetes</taxon>
        <taxon>Actinomycetales</taxon>
        <taxon>Actinomycetaceae</taxon>
        <taxon>Actinomyces</taxon>
    </lineage>
</organism>
<dbReference type="PROSITE" id="PS51704">
    <property type="entry name" value="GP_PDE"/>
    <property type="match status" value="1"/>
</dbReference>
<dbReference type="Pfam" id="PF03009">
    <property type="entry name" value="GDPD"/>
    <property type="match status" value="1"/>
</dbReference>
<evidence type="ECO:0000259" key="1">
    <source>
        <dbReference type="PROSITE" id="PS51704"/>
    </source>
</evidence>
<dbReference type="PANTHER" id="PTHR46320">
    <property type="entry name" value="GLYCEROPHOSPHODIESTER PHOSPHODIESTERASE 1"/>
    <property type="match status" value="1"/>
</dbReference>
<protein>
    <recommendedName>
        <fullName evidence="1">GP-PDE domain-containing protein</fullName>
    </recommendedName>
</protein>
<reference evidence="2 3" key="1">
    <citation type="submission" date="2017-10" db="EMBL/GenBank/DDBJ databases">
        <title>Draft genome sequence of cellulolytic Actinomyces sp CtC72 isolated from cattle rumen fluid.</title>
        <authorList>
            <person name="Joshi A.J."/>
            <person name="Vasudevan G."/>
            <person name="Lanjekar V.B."/>
            <person name="Hivarkar S."/>
            <person name="Engineer A."/>
            <person name="Pore S.D."/>
            <person name="Dhakephalkar P.K."/>
            <person name="Dagar S."/>
        </authorList>
    </citation>
    <scope>NUCLEOTIDE SEQUENCE [LARGE SCALE GENOMIC DNA]</scope>
    <source>
        <strain evidence="3">CtC72</strain>
    </source>
</reference>
<feature type="domain" description="GP-PDE" evidence="1">
    <location>
        <begin position="245"/>
        <end position="465"/>
    </location>
</feature>
<sequence>MRQEDPVIEVRDMAHAEAQAGSGVPLTVSTQPGQLLVLITSSQFGSVGTNGVPTGWEYSYSDGTSSLGRSGFIAWTRASQPGDVTISQWWGGTSTNTSRQRGLLLAVSGVAPESVPTVTGWTADKPTTPAPGLLITQQHATKYSTLNAFTVADAQVVYAGQASTTSAWSSLRVLLTSPSGGNITETQTQATTVWAAVGLQPAQTSATTVSVSVRGADERTISSTQTALNEPTSFNVDSLLSRTDGWMIAHRGGSADWPEMSLRAYSESASRNVPALEFSFNLTSDGVPVGVHNKNLQAVDPSAPSTRVSQMAWAEVRRYTTMGEPFIRLDDLQAAYGDDRVLFIDPKHSGAAHQTYLPWLDPERTILKFSGDATWLADIWRKAGFRTWGYVYEEHIISGEAATWAPHWDLLGVPWQASESAWQTATGYGVPLIGHICNSQQALDTCISHGAIGAMCAKIDGMAVS</sequence>
<dbReference type="Gene3D" id="3.20.20.190">
    <property type="entry name" value="Phosphatidylinositol (PI) phosphodiesterase"/>
    <property type="match status" value="1"/>
</dbReference>
<gene>
    <name evidence="2" type="ORF">BW737_001330</name>
</gene>
<dbReference type="PANTHER" id="PTHR46320:SF1">
    <property type="entry name" value="GLYCEROPHOSPHODIESTER PHOSPHODIESTERASE 1"/>
    <property type="match status" value="1"/>
</dbReference>
<dbReference type="SUPFAM" id="SSF51695">
    <property type="entry name" value="PLC-like phosphodiesterases"/>
    <property type="match status" value="1"/>
</dbReference>